<comment type="caution">
    <text evidence="2">The sequence shown here is derived from an EMBL/GenBank/DDBJ whole genome shotgun (WGS) entry which is preliminary data.</text>
</comment>
<feature type="region of interest" description="Disordered" evidence="1">
    <location>
        <begin position="80"/>
        <end position="168"/>
    </location>
</feature>
<evidence type="ECO:0000256" key="1">
    <source>
        <dbReference type="SAM" id="MobiDB-lite"/>
    </source>
</evidence>
<protein>
    <submittedName>
        <fullName evidence="2">Uncharacterized protein</fullName>
    </submittedName>
</protein>
<feature type="compositionally biased region" description="Polar residues" evidence="1">
    <location>
        <begin position="86"/>
        <end position="96"/>
    </location>
</feature>
<reference evidence="2 3" key="1">
    <citation type="submission" date="2018-02" db="EMBL/GenBank/DDBJ databases">
        <title>Draft genome sequences of Elsinoe sp., causing black scab on jojoba.</title>
        <authorList>
            <person name="Stodart B."/>
            <person name="Jeffress S."/>
            <person name="Ash G."/>
            <person name="Arun Chinnappa K."/>
        </authorList>
    </citation>
    <scope>NUCLEOTIDE SEQUENCE [LARGE SCALE GENOMIC DNA]</scope>
    <source>
        <strain evidence="2 3">Hillstone_2</strain>
    </source>
</reference>
<feature type="compositionally biased region" description="Basic and acidic residues" evidence="1">
    <location>
        <begin position="130"/>
        <end position="139"/>
    </location>
</feature>
<dbReference type="EMBL" id="PTQR01000014">
    <property type="protein sequence ID" value="TKX26232.1"/>
    <property type="molecule type" value="Genomic_DNA"/>
</dbReference>
<sequence length="682" mass="76267">MRSRYKCRGAAPNYQTRIQICQPWHHELQTPHSPPGIPPGKPPLHARAPPTARALVAGLVEHERLNKNCDWEQRWKFDDSTRSTQEKFSNVNTSGNAVWDPSAPRGSGQPESPSIPRRDSLPSFADLTTDEDRERKAEGRAPGTYNVIVNPNSFSKMPEYAPSDESRRTSIQSIQSSFSNQVSDSGRIVLPHDPNTVVLTRFEDAAASLPSFLGPATDRRQSLPGQLQRLEISTSSPERSMRAPPPLIPVDPVSDEQLIRHYEQFIAPRILPASSHIHQFGQQDPIVTESRGFMPVRTSAPFIHDLHHAICAITLLSLHYQGIARWEDALEREGLATQLLARSVRSEADLNTDGVFFLHFLLLVYDSCNPLNDNNMWHQHVQQLKRIGKNRTRSQNSNTEVCWQILGFALVLDIQAGLSGRDTAGLAAAQVAGELAPVPAAPISPMPPSSPLHHQEMDMLPSLVSFAREIMGVTAELSQLALRSRDEQPDAAGRARAIAARQQAIGQFKTDLWNAWNQYYPPFLQRDDPRAGLMLSNRLRQLFETGYLFHCINVIYSSISMFPGQAFSNPSLSAEVARQCRHVLALAQTVLQTGLWGRPPIIFAVFLAGVASPEAEIKSAAIQIIHEFEKNAFNRNVRRAKELLMTVCEEQRQKIIRGGRSEEVDWLLLARERQMEIVDFGL</sequence>
<dbReference type="AlphaFoldDB" id="A0A4V6DUY9"/>
<proteinExistence type="predicted"/>
<evidence type="ECO:0000313" key="2">
    <source>
        <dbReference type="EMBL" id="TKX26232.1"/>
    </source>
</evidence>
<name>A0A4V6DUY9_9PEZI</name>
<accession>A0A4V6DUY9</accession>
<organism evidence="2 3">
    <name type="scientific">Elsinoe australis</name>
    <dbReference type="NCBI Taxonomy" id="40998"/>
    <lineage>
        <taxon>Eukaryota</taxon>
        <taxon>Fungi</taxon>
        <taxon>Dikarya</taxon>
        <taxon>Ascomycota</taxon>
        <taxon>Pezizomycotina</taxon>
        <taxon>Dothideomycetes</taxon>
        <taxon>Dothideomycetidae</taxon>
        <taxon>Myriangiales</taxon>
        <taxon>Elsinoaceae</taxon>
        <taxon>Elsinoe</taxon>
    </lineage>
</organism>
<evidence type="ECO:0000313" key="3">
    <source>
        <dbReference type="Proteomes" id="UP000308133"/>
    </source>
</evidence>
<dbReference type="Proteomes" id="UP000308133">
    <property type="component" value="Unassembled WGS sequence"/>
</dbReference>
<gene>
    <name evidence="2" type="ORF">C1H76_1585</name>
</gene>